<dbReference type="InterPro" id="IPR036859">
    <property type="entry name" value="CAP-Gly_dom_sf"/>
</dbReference>
<dbReference type="Gene3D" id="4.10.60.10">
    <property type="entry name" value="Zinc finger, CCHC-type"/>
    <property type="match status" value="1"/>
</dbReference>
<feature type="region of interest" description="Disordered" evidence="2">
    <location>
        <begin position="675"/>
        <end position="722"/>
    </location>
</feature>
<dbReference type="SMART" id="SM01052">
    <property type="entry name" value="CAP_GLY"/>
    <property type="match status" value="1"/>
</dbReference>
<evidence type="ECO:0000259" key="3">
    <source>
        <dbReference type="PROSITE" id="PS50245"/>
    </source>
</evidence>
<feature type="compositionally biased region" description="Polar residues" evidence="2">
    <location>
        <begin position="675"/>
        <end position="695"/>
    </location>
</feature>
<feature type="compositionally biased region" description="Low complexity" evidence="2">
    <location>
        <begin position="282"/>
        <end position="327"/>
    </location>
</feature>
<feature type="region of interest" description="Disordered" evidence="2">
    <location>
        <begin position="52"/>
        <end position="100"/>
    </location>
</feature>
<organism evidence="4 5">
    <name type="scientific">Paramarasmius palmivorus</name>
    <dbReference type="NCBI Taxonomy" id="297713"/>
    <lineage>
        <taxon>Eukaryota</taxon>
        <taxon>Fungi</taxon>
        <taxon>Dikarya</taxon>
        <taxon>Basidiomycota</taxon>
        <taxon>Agaricomycotina</taxon>
        <taxon>Agaricomycetes</taxon>
        <taxon>Agaricomycetidae</taxon>
        <taxon>Agaricales</taxon>
        <taxon>Marasmiineae</taxon>
        <taxon>Marasmiaceae</taxon>
        <taxon>Paramarasmius</taxon>
    </lineage>
</organism>
<dbReference type="PROSITE" id="PS00845">
    <property type="entry name" value="CAP_GLY_1"/>
    <property type="match status" value="1"/>
</dbReference>
<dbReference type="SUPFAM" id="SSF161270">
    <property type="entry name" value="PspA lactotransferrin-binding region"/>
    <property type="match status" value="1"/>
</dbReference>
<protein>
    <recommendedName>
        <fullName evidence="3">CAP-Gly domain-containing protein</fullName>
    </recommendedName>
</protein>
<dbReference type="InterPro" id="IPR000938">
    <property type="entry name" value="CAP-Gly_domain"/>
</dbReference>
<dbReference type="SUPFAM" id="SSF74924">
    <property type="entry name" value="Cap-Gly domain"/>
    <property type="match status" value="1"/>
</dbReference>
<dbReference type="PANTHER" id="PTHR45615">
    <property type="entry name" value="MYOSIN HEAVY CHAIN, NON-MUSCLE"/>
    <property type="match status" value="1"/>
</dbReference>
<dbReference type="PROSITE" id="PS50245">
    <property type="entry name" value="CAP_GLY_2"/>
    <property type="match status" value="1"/>
</dbReference>
<feature type="region of interest" description="Disordered" evidence="2">
    <location>
        <begin position="1"/>
        <end position="35"/>
    </location>
</feature>
<feature type="compositionally biased region" description="Polar residues" evidence="2">
    <location>
        <begin position="58"/>
        <end position="71"/>
    </location>
</feature>
<name>A0AAW0D2T8_9AGAR</name>
<proteinExistence type="predicted"/>
<feature type="compositionally biased region" description="Polar residues" evidence="2">
    <location>
        <begin position="219"/>
        <end position="232"/>
    </location>
</feature>
<feature type="compositionally biased region" description="Gly residues" evidence="2">
    <location>
        <begin position="439"/>
        <end position="449"/>
    </location>
</feature>
<feature type="compositionally biased region" description="Low complexity" evidence="2">
    <location>
        <begin position="405"/>
        <end position="423"/>
    </location>
</feature>
<feature type="compositionally biased region" description="Low complexity" evidence="2">
    <location>
        <begin position="365"/>
        <end position="380"/>
    </location>
</feature>
<feature type="region of interest" description="Disordered" evidence="2">
    <location>
        <begin position="878"/>
        <end position="902"/>
    </location>
</feature>
<dbReference type="Pfam" id="PF01302">
    <property type="entry name" value="CAP_GLY"/>
    <property type="match status" value="1"/>
</dbReference>
<accession>A0AAW0D2T8</accession>
<feature type="compositionally biased region" description="Low complexity" evidence="2">
    <location>
        <begin position="191"/>
        <end position="218"/>
    </location>
</feature>
<feature type="coiled-coil region" evidence="1">
    <location>
        <begin position="727"/>
        <end position="835"/>
    </location>
</feature>
<feature type="compositionally biased region" description="Basic and acidic residues" evidence="2">
    <location>
        <begin position="385"/>
        <end position="398"/>
    </location>
</feature>
<feature type="domain" description="CAP-Gly" evidence="3">
    <location>
        <begin position="115"/>
        <end position="160"/>
    </location>
</feature>
<sequence length="1170" mass="125220">MKPRQSAIPTPGRNVTPGSRSRSASQIGMVPSSSAMDTDYINSAFKDAIKSNDPASHISMSRSVSQPQRSKTPTHARPPSRSSTSSTTTGPFTPELNTPVRIESLGFEGTLRYIGPIDGKQGLWAGVELSGGFAGKGKNDGSVGGKRYFECPEKCGVFVATTKLSAATAGRAPSRATGRPPSSLGNGRPPSSFGGRTTPSFSSSTSTSRMSYGSGRTTPSTGRITPSTSTGGYSPETPAIRAARLRKMGVNAGKTPKANTGTGTRAAKYAGMTAAQLSLAKSTSSPSSSSIPSPTSATTSIPSPTSRLRTISTTSTNNTPKPPTANRFGGIGLGASPATTPTSKSQSQTQRIPSAIAMPPPPLPISRSASTSSTTSTASAPDSPLSKDELDARSKALQERIAGLSSTGSAISPPSSPIRRATITSRTQTASPRRAPSRSGGGVFGGGGSTSRPGSVASRTANGRMSVDPDIAVAQSRIEALEYENERLRVQLAVAPPVTPTPAPDTEKDEEAEKKQLEVEQELVKAKANEETLQKEAEKLRFEFKRLEERKTELDTAYTTLQTTLQSTTSTNETLTSEITSLTNQITTLESQIADLTTQLARVPELQGELEKEKAAKEAVEDKLRKLVVEFEDERRDLREQVDELRVAGQETIALYEEKLRQADLLRYELEDQLSSASSRPNALNASTNLPTTPSAIREPLTPTSPSPFSSLRLPKDKEQTTEEIEAETLHLQLAHLQAKISSLEDSLDDSRASHQADVGALTTRLTKAKETHEVLQRQLSDSTSRVREKEREVAEKSRRVEEVEEALRECQGALEEARAEVEVLRGEVVNANGLASSTSGELQNKLTEVQMRGVELGEEVDRLNALVATQASELDALRKKANRDTPLSPSSPEKQKYDKTELASAREEIMGLKHIIQDLQKTSSADGQRNKVLEAENMLLISEMEGLRAEIKILEDNLDQSILREEENIALSSDTNEGEGVKALKEGRLRADKEIETLRKKIADMEMKHARSVHDLNKEISELEALVEAKIYREDELEQEIERLKAKASKKASKGPDLSSSTTSASIPAPIITSGNGAGVGGAGNGEVVCEICDRPGHDIFTCDLLKEDGPLSAKSMTSSAHRAINGGGVGVSVGGKGTGKEEELDVWCEDCEGHGHTAKECPYGEDVF</sequence>
<feature type="compositionally biased region" description="Low complexity" evidence="2">
    <location>
        <begin position="335"/>
        <end position="357"/>
    </location>
</feature>
<feature type="region of interest" description="Disordered" evidence="2">
    <location>
        <begin position="167"/>
        <end position="236"/>
    </location>
</feature>
<feature type="coiled-coil region" evidence="1">
    <location>
        <begin position="471"/>
        <end position="673"/>
    </location>
</feature>
<feature type="compositionally biased region" description="Low complexity" evidence="2">
    <location>
        <begin position="700"/>
        <end position="713"/>
    </location>
</feature>
<evidence type="ECO:0000256" key="2">
    <source>
        <dbReference type="SAM" id="MobiDB-lite"/>
    </source>
</evidence>
<comment type="caution">
    <text evidence="4">The sequence shown here is derived from an EMBL/GenBank/DDBJ whole genome shotgun (WGS) entry which is preliminary data.</text>
</comment>
<feature type="compositionally biased region" description="Low complexity" evidence="2">
    <location>
        <begin position="73"/>
        <end position="94"/>
    </location>
</feature>
<reference evidence="4 5" key="1">
    <citation type="submission" date="2024-01" db="EMBL/GenBank/DDBJ databases">
        <title>A draft genome for a cacao thread blight-causing isolate of Paramarasmius palmivorus.</title>
        <authorList>
            <person name="Baruah I.K."/>
            <person name="Bukari Y."/>
            <person name="Amoako-Attah I."/>
            <person name="Meinhardt L.W."/>
            <person name="Bailey B.A."/>
            <person name="Cohen S.P."/>
        </authorList>
    </citation>
    <scope>NUCLEOTIDE SEQUENCE [LARGE SCALE GENOMIC DNA]</scope>
    <source>
        <strain evidence="4 5">GH-12</strain>
    </source>
</reference>
<dbReference type="AlphaFoldDB" id="A0AAW0D2T8"/>
<evidence type="ECO:0000313" key="5">
    <source>
        <dbReference type="Proteomes" id="UP001383192"/>
    </source>
</evidence>
<gene>
    <name evidence="4" type="ORF">VNI00_007092</name>
</gene>
<dbReference type="Gene3D" id="1.10.287.1490">
    <property type="match status" value="1"/>
</dbReference>
<feature type="compositionally biased region" description="Polar residues" evidence="2">
    <location>
        <begin position="16"/>
        <end position="35"/>
    </location>
</feature>
<evidence type="ECO:0000313" key="4">
    <source>
        <dbReference type="EMBL" id="KAK7046094.1"/>
    </source>
</evidence>
<dbReference type="PANTHER" id="PTHR45615:SF80">
    <property type="entry name" value="GRIP DOMAIN-CONTAINING PROTEIN"/>
    <property type="match status" value="1"/>
</dbReference>
<dbReference type="Proteomes" id="UP001383192">
    <property type="component" value="Unassembled WGS sequence"/>
</dbReference>
<dbReference type="EMBL" id="JAYKXP010000022">
    <property type="protein sequence ID" value="KAK7046094.1"/>
    <property type="molecule type" value="Genomic_DNA"/>
</dbReference>
<keyword evidence="5" id="KW-1185">Reference proteome</keyword>
<keyword evidence="1" id="KW-0175">Coiled coil</keyword>
<feature type="region of interest" description="Disordered" evidence="2">
    <location>
        <begin position="280"/>
        <end position="463"/>
    </location>
</feature>
<evidence type="ECO:0000256" key="1">
    <source>
        <dbReference type="SAM" id="Coils"/>
    </source>
</evidence>
<dbReference type="Gene3D" id="2.30.30.190">
    <property type="entry name" value="CAP Gly-rich-like domain"/>
    <property type="match status" value="1"/>
</dbReference>